<name>W4KCX2_HETIT</name>
<accession>W4KCX2</accession>
<organism evidence="1 2">
    <name type="scientific">Heterobasidion irregulare (strain TC 32-1)</name>
    <dbReference type="NCBI Taxonomy" id="747525"/>
    <lineage>
        <taxon>Eukaryota</taxon>
        <taxon>Fungi</taxon>
        <taxon>Dikarya</taxon>
        <taxon>Basidiomycota</taxon>
        <taxon>Agaricomycotina</taxon>
        <taxon>Agaricomycetes</taxon>
        <taxon>Russulales</taxon>
        <taxon>Bondarzewiaceae</taxon>
        <taxon>Heterobasidion</taxon>
        <taxon>Heterobasidion annosum species complex</taxon>
    </lineage>
</organism>
<dbReference type="EMBL" id="KI925456">
    <property type="protein sequence ID" value="ETW83707.1"/>
    <property type="molecule type" value="Genomic_DNA"/>
</dbReference>
<keyword evidence="2" id="KW-1185">Reference proteome</keyword>
<evidence type="ECO:0000313" key="1">
    <source>
        <dbReference type="EMBL" id="ETW83707.1"/>
    </source>
</evidence>
<proteinExistence type="predicted"/>
<dbReference type="KEGG" id="hir:HETIRDRAFT_102382"/>
<dbReference type="RefSeq" id="XP_009543467.1">
    <property type="nucleotide sequence ID" value="XM_009545172.1"/>
</dbReference>
<dbReference type="HOGENOM" id="CLU_2097179_0_0_1"/>
<sequence length="116" mass="12685">MMVGLVTYKLEYLTFGEDQAILSPLYFLQCVTGVELRTSISDASMRSPWSVGPTFMAARSTQQTIFYHQPDEEFAVSLAALTPTGVPGALKRAGNITNFRNNTIRISMTGAPHAPL</sequence>
<evidence type="ECO:0000313" key="2">
    <source>
        <dbReference type="Proteomes" id="UP000030671"/>
    </source>
</evidence>
<reference evidence="1 2" key="1">
    <citation type="journal article" date="2012" name="New Phytol.">
        <title>Insight into trade-off between wood decay and parasitism from the genome of a fungal forest pathogen.</title>
        <authorList>
            <person name="Olson A."/>
            <person name="Aerts A."/>
            <person name="Asiegbu F."/>
            <person name="Belbahri L."/>
            <person name="Bouzid O."/>
            <person name="Broberg A."/>
            <person name="Canback B."/>
            <person name="Coutinho P.M."/>
            <person name="Cullen D."/>
            <person name="Dalman K."/>
            <person name="Deflorio G."/>
            <person name="van Diepen L.T."/>
            <person name="Dunand C."/>
            <person name="Duplessis S."/>
            <person name="Durling M."/>
            <person name="Gonthier P."/>
            <person name="Grimwood J."/>
            <person name="Fossdal C.G."/>
            <person name="Hansson D."/>
            <person name="Henrissat B."/>
            <person name="Hietala A."/>
            <person name="Himmelstrand K."/>
            <person name="Hoffmeister D."/>
            <person name="Hogberg N."/>
            <person name="James T.Y."/>
            <person name="Karlsson M."/>
            <person name="Kohler A."/>
            <person name="Kues U."/>
            <person name="Lee Y.H."/>
            <person name="Lin Y.C."/>
            <person name="Lind M."/>
            <person name="Lindquist E."/>
            <person name="Lombard V."/>
            <person name="Lucas S."/>
            <person name="Lunden K."/>
            <person name="Morin E."/>
            <person name="Murat C."/>
            <person name="Park J."/>
            <person name="Raffaello T."/>
            <person name="Rouze P."/>
            <person name="Salamov A."/>
            <person name="Schmutz J."/>
            <person name="Solheim H."/>
            <person name="Stahlberg J."/>
            <person name="Velez H."/>
            <person name="de Vries R.P."/>
            <person name="Wiebenga A."/>
            <person name="Woodward S."/>
            <person name="Yakovlev I."/>
            <person name="Garbelotto M."/>
            <person name="Martin F."/>
            <person name="Grigoriev I.V."/>
            <person name="Stenlid J."/>
        </authorList>
    </citation>
    <scope>NUCLEOTIDE SEQUENCE [LARGE SCALE GENOMIC DNA]</scope>
    <source>
        <strain evidence="1 2">TC 32-1</strain>
    </source>
</reference>
<dbReference type="Proteomes" id="UP000030671">
    <property type="component" value="Unassembled WGS sequence"/>
</dbReference>
<dbReference type="InParanoid" id="W4KCX2"/>
<dbReference type="GeneID" id="20665846"/>
<gene>
    <name evidence="1" type="ORF">HETIRDRAFT_102382</name>
</gene>
<dbReference type="AlphaFoldDB" id="W4KCX2"/>
<protein>
    <submittedName>
        <fullName evidence="1">Uncharacterized protein</fullName>
    </submittedName>
</protein>